<dbReference type="Proteomes" id="UP000249682">
    <property type="component" value="Chromosome"/>
</dbReference>
<protein>
    <submittedName>
        <fullName evidence="1">Uncharacterized protein</fullName>
    </submittedName>
</protein>
<dbReference type="EMBL" id="CP029543">
    <property type="protein sequence ID" value="AWV47292.1"/>
    <property type="molecule type" value="Genomic_DNA"/>
</dbReference>
<reference evidence="1 2" key="1">
    <citation type="submission" date="2018-05" db="EMBL/GenBank/DDBJ databases">
        <title>Evolution of small genomes with special reference to Mycobacterium leprae.</title>
        <authorList>
            <person name="Mohanty P.S."/>
            <person name="Bansal A.K."/>
            <person name="Gupta U.D."/>
            <person name="Naaz F."/>
            <person name="Dwivedi V.D."/>
            <person name="Singh H."/>
            <person name="Gupta G."/>
            <person name="Sharma S."/>
            <person name="Arora M."/>
        </authorList>
    </citation>
    <scope>NUCLEOTIDE SEQUENCE [LARGE SCALE GENOMIC DNA]</scope>
    <source>
        <strain evidence="1 2">MRHRU-235-G</strain>
    </source>
</reference>
<evidence type="ECO:0000313" key="1">
    <source>
        <dbReference type="EMBL" id="AWV47292.1"/>
    </source>
</evidence>
<proteinExistence type="predicted"/>
<sequence>MVVVSAHRAGRTSHATLLCWLSTGSTMATLTGVPEHEQFNRFAAIALNELFDQLNLRCFAIGQLAG</sequence>
<evidence type="ECO:0000313" key="2">
    <source>
        <dbReference type="Proteomes" id="UP000249682"/>
    </source>
</evidence>
<accession>A0AAD0KRF5</accession>
<organism evidence="1 2">
    <name type="scientific">Mycobacterium leprae</name>
    <dbReference type="NCBI Taxonomy" id="1769"/>
    <lineage>
        <taxon>Bacteria</taxon>
        <taxon>Bacillati</taxon>
        <taxon>Actinomycetota</taxon>
        <taxon>Actinomycetes</taxon>
        <taxon>Mycobacteriales</taxon>
        <taxon>Mycobacteriaceae</taxon>
        <taxon>Mycobacterium</taxon>
    </lineage>
</organism>
<dbReference type="AlphaFoldDB" id="A0AAD0KRF5"/>
<name>A0AAD0KRF5_MYCLR</name>
<gene>
    <name evidence="1" type="ORF">DIJ64_01845</name>
</gene>